<feature type="transmembrane region" description="Helical" evidence="1">
    <location>
        <begin position="96"/>
        <end position="119"/>
    </location>
</feature>
<feature type="transmembrane region" description="Helical" evidence="1">
    <location>
        <begin position="63"/>
        <end position="84"/>
    </location>
</feature>
<keyword evidence="1" id="KW-1133">Transmembrane helix</keyword>
<evidence type="ECO:0000256" key="1">
    <source>
        <dbReference type="SAM" id="Phobius"/>
    </source>
</evidence>
<accession>A0ABS3I8V4</accession>
<name>A0ABS3I8V4_9MICO</name>
<dbReference type="Proteomes" id="UP000664617">
    <property type="component" value="Unassembled WGS sequence"/>
</dbReference>
<reference evidence="3" key="1">
    <citation type="submission" date="2023-07" db="EMBL/GenBank/DDBJ databases">
        <title>Myceligenerans salitolerans sp. nov., a halotolerant actinomycete isolated from a salt lake in Xinjiang, China.</title>
        <authorList>
            <person name="Guan T."/>
        </authorList>
    </citation>
    <scope>NUCLEOTIDE SEQUENCE [LARGE SCALE GENOMIC DNA]</scope>
    <source>
        <strain evidence="3">XHU 5031</strain>
    </source>
</reference>
<comment type="caution">
    <text evidence="2">The sequence shown here is derived from an EMBL/GenBank/DDBJ whole genome shotgun (WGS) entry which is preliminary data.</text>
</comment>
<evidence type="ECO:0000313" key="2">
    <source>
        <dbReference type="EMBL" id="MBO0609439.1"/>
    </source>
</evidence>
<feature type="transmembrane region" description="Helical" evidence="1">
    <location>
        <begin position="39"/>
        <end position="56"/>
    </location>
</feature>
<keyword evidence="1" id="KW-0472">Membrane</keyword>
<keyword evidence="3" id="KW-1185">Reference proteome</keyword>
<protein>
    <submittedName>
        <fullName evidence="2">Uncharacterized protein</fullName>
    </submittedName>
</protein>
<feature type="transmembrane region" description="Helical" evidence="1">
    <location>
        <begin position="12"/>
        <end position="33"/>
    </location>
</feature>
<dbReference type="EMBL" id="JAFMPK010000042">
    <property type="protein sequence ID" value="MBO0609439.1"/>
    <property type="molecule type" value="Genomic_DNA"/>
</dbReference>
<dbReference type="RefSeq" id="WP_207275399.1">
    <property type="nucleotide sequence ID" value="NZ_JAFMPK010000042.1"/>
</dbReference>
<evidence type="ECO:0000313" key="3">
    <source>
        <dbReference type="Proteomes" id="UP000664617"/>
    </source>
</evidence>
<keyword evidence="1" id="KW-0812">Transmembrane</keyword>
<gene>
    <name evidence="2" type="ORF">J0911_10400</name>
</gene>
<proteinExistence type="predicted"/>
<organism evidence="2 3">
    <name type="scientific">Myceligenerans salitolerans</name>
    <dbReference type="NCBI Taxonomy" id="1230528"/>
    <lineage>
        <taxon>Bacteria</taxon>
        <taxon>Bacillati</taxon>
        <taxon>Actinomycetota</taxon>
        <taxon>Actinomycetes</taxon>
        <taxon>Micrococcales</taxon>
        <taxon>Promicromonosporaceae</taxon>
        <taxon>Myceligenerans</taxon>
    </lineage>
</organism>
<sequence length="127" mass="12911">MTSQEPEHIQWPLIGGLASMALLWPLTALTGVGSGAPRALTIVGITAAVWIGVVGFGRVSRPVLTLTLTGLAFGVLTFLLSLLFSGVGGGPGGASWTALPALAMDAFWGFLAGLVALGVQRARGNAR</sequence>